<accession>A0A9P6BVA5</accession>
<organism evidence="1 2">
    <name type="scientific">Macrolepiota fuliginosa MF-IS2</name>
    <dbReference type="NCBI Taxonomy" id="1400762"/>
    <lineage>
        <taxon>Eukaryota</taxon>
        <taxon>Fungi</taxon>
        <taxon>Dikarya</taxon>
        <taxon>Basidiomycota</taxon>
        <taxon>Agaricomycotina</taxon>
        <taxon>Agaricomycetes</taxon>
        <taxon>Agaricomycetidae</taxon>
        <taxon>Agaricales</taxon>
        <taxon>Agaricineae</taxon>
        <taxon>Agaricaceae</taxon>
        <taxon>Macrolepiota</taxon>
    </lineage>
</organism>
<proteinExistence type="predicted"/>
<dbReference type="OrthoDB" id="5596707at2759"/>
<dbReference type="AlphaFoldDB" id="A0A9P6BVA5"/>
<keyword evidence="2" id="KW-1185">Reference proteome</keyword>
<dbReference type="EMBL" id="MU152436">
    <property type="protein sequence ID" value="KAF9440557.1"/>
    <property type="molecule type" value="Genomic_DNA"/>
</dbReference>
<dbReference type="Proteomes" id="UP000807342">
    <property type="component" value="Unassembled WGS sequence"/>
</dbReference>
<evidence type="ECO:0000313" key="1">
    <source>
        <dbReference type="EMBL" id="KAF9440557.1"/>
    </source>
</evidence>
<sequence length="205" mass="22562">MQTTPGRNMMERIENWHKACTQPIIHAQANILEVSPAGSATPGSFISTVRPTAPYTSFPISQDENELEEVRKRIGNAGKAKNVPVNLAPIPKVPTKAPHVSPQTVPAPNFPTKNPIAESSSLQPQYQFMSPIEDPKTLQNIIQCSMNGTVTLMQKELYAITPDVRKHVKEQLTTHWVPVGLATTSISSTETQYSDNTLSNAFLHH</sequence>
<name>A0A9P6BVA5_9AGAR</name>
<comment type="caution">
    <text evidence="1">The sequence shown here is derived from an EMBL/GenBank/DDBJ whole genome shotgun (WGS) entry which is preliminary data.</text>
</comment>
<protein>
    <submittedName>
        <fullName evidence="1">Uncharacterized protein</fullName>
    </submittedName>
</protein>
<evidence type="ECO:0000313" key="2">
    <source>
        <dbReference type="Proteomes" id="UP000807342"/>
    </source>
</evidence>
<gene>
    <name evidence="1" type="ORF">P691DRAFT_767597</name>
</gene>
<reference evidence="1" key="1">
    <citation type="submission" date="2020-11" db="EMBL/GenBank/DDBJ databases">
        <authorList>
            <consortium name="DOE Joint Genome Institute"/>
            <person name="Ahrendt S."/>
            <person name="Riley R."/>
            <person name="Andreopoulos W."/>
            <person name="Labutti K."/>
            <person name="Pangilinan J."/>
            <person name="Ruiz-Duenas F.J."/>
            <person name="Barrasa J.M."/>
            <person name="Sanchez-Garcia M."/>
            <person name="Camarero S."/>
            <person name="Miyauchi S."/>
            <person name="Serrano A."/>
            <person name="Linde D."/>
            <person name="Babiker R."/>
            <person name="Drula E."/>
            <person name="Ayuso-Fernandez I."/>
            <person name="Pacheco R."/>
            <person name="Padilla G."/>
            <person name="Ferreira P."/>
            <person name="Barriuso J."/>
            <person name="Kellner H."/>
            <person name="Castanera R."/>
            <person name="Alfaro M."/>
            <person name="Ramirez L."/>
            <person name="Pisabarro A.G."/>
            <person name="Kuo A."/>
            <person name="Tritt A."/>
            <person name="Lipzen A."/>
            <person name="He G."/>
            <person name="Yan M."/>
            <person name="Ng V."/>
            <person name="Cullen D."/>
            <person name="Martin F."/>
            <person name="Rosso M.-N."/>
            <person name="Henrissat B."/>
            <person name="Hibbett D."/>
            <person name="Martinez A.T."/>
            <person name="Grigoriev I.V."/>
        </authorList>
    </citation>
    <scope>NUCLEOTIDE SEQUENCE</scope>
    <source>
        <strain evidence="1">MF-IS2</strain>
    </source>
</reference>